<evidence type="ECO:0000259" key="11">
    <source>
        <dbReference type="PROSITE" id="PS50893"/>
    </source>
</evidence>
<dbReference type="PROSITE" id="PS50893">
    <property type="entry name" value="ABC_TRANSPORTER_2"/>
    <property type="match status" value="2"/>
</dbReference>
<dbReference type="CDD" id="cd03216">
    <property type="entry name" value="ABC_Carb_Monos_I"/>
    <property type="match status" value="1"/>
</dbReference>
<comment type="caution">
    <text evidence="12">The sequence shown here is derived from an EMBL/GenBank/DDBJ whole genome shotgun (WGS) entry which is preliminary data.</text>
</comment>
<keyword evidence="6" id="KW-0677">Repeat</keyword>
<dbReference type="RefSeq" id="WP_101533037.1">
    <property type="nucleotide sequence ID" value="NZ_PKUQ01000012.1"/>
</dbReference>
<dbReference type="AlphaFoldDB" id="A0A2N5XU14"/>
<evidence type="ECO:0000313" key="13">
    <source>
        <dbReference type="Proteomes" id="UP000234881"/>
    </source>
</evidence>
<keyword evidence="4" id="KW-1003">Cell membrane</keyword>
<dbReference type="OrthoDB" id="9805029at2"/>
<evidence type="ECO:0000256" key="10">
    <source>
        <dbReference type="ARBA" id="ARBA00023136"/>
    </source>
</evidence>
<keyword evidence="3" id="KW-0813">Transport</keyword>
<accession>A0A2N5XU14</accession>
<keyword evidence="7" id="KW-0547">Nucleotide-binding</keyword>
<feature type="domain" description="ABC transporter" evidence="11">
    <location>
        <begin position="15"/>
        <end position="252"/>
    </location>
</feature>
<dbReference type="Gene3D" id="3.40.50.300">
    <property type="entry name" value="P-loop containing nucleotide triphosphate hydrolases"/>
    <property type="match status" value="2"/>
</dbReference>
<protein>
    <submittedName>
        <fullName evidence="12">D-xylose ABC transporter ATP-binding protein</fullName>
    </submittedName>
</protein>
<dbReference type="PANTHER" id="PTHR43790:SF9">
    <property type="entry name" value="GALACTOFURANOSE TRANSPORTER ATP-BINDING PROTEIN YTFR"/>
    <property type="match status" value="1"/>
</dbReference>
<dbReference type="InterPro" id="IPR017871">
    <property type="entry name" value="ABC_transporter-like_CS"/>
</dbReference>
<keyword evidence="9" id="KW-1278">Translocase</keyword>
<evidence type="ECO:0000313" key="12">
    <source>
        <dbReference type="EMBL" id="PLW77947.1"/>
    </source>
</evidence>
<organism evidence="12 13">
    <name type="scientific">Cohaesibacter celericrescens</name>
    <dbReference type="NCBI Taxonomy" id="2067669"/>
    <lineage>
        <taxon>Bacteria</taxon>
        <taxon>Pseudomonadati</taxon>
        <taxon>Pseudomonadota</taxon>
        <taxon>Alphaproteobacteria</taxon>
        <taxon>Hyphomicrobiales</taxon>
        <taxon>Cohaesibacteraceae</taxon>
    </lineage>
</organism>
<dbReference type="InterPro" id="IPR003593">
    <property type="entry name" value="AAA+_ATPase"/>
</dbReference>
<dbReference type="CDD" id="cd03215">
    <property type="entry name" value="ABC_Carb_Monos_II"/>
    <property type="match status" value="1"/>
</dbReference>
<evidence type="ECO:0000256" key="4">
    <source>
        <dbReference type="ARBA" id="ARBA00022475"/>
    </source>
</evidence>
<reference evidence="12 13" key="1">
    <citation type="submission" date="2018-01" db="EMBL/GenBank/DDBJ databases">
        <title>The draft genome sequence of Cohaesibacter sp. H1304.</title>
        <authorList>
            <person name="Wang N.-N."/>
            <person name="Du Z.-J."/>
        </authorList>
    </citation>
    <scope>NUCLEOTIDE SEQUENCE [LARGE SCALE GENOMIC DNA]</scope>
    <source>
        <strain evidence="12 13">H1304</strain>
    </source>
</reference>
<proteinExistence type="inferred from homology"/>
<sequence>MVVSTQTPDPAHQILSVAGLKKYFGGVKALDGVDFSLERGEVHALVGENGAGKSTLIKVLTGVYGFDVGDIQLNGNDYKPTAPIDAKKHGVQVVHQEFNLLSHLSVAENIAIESFPRTRFGLLDRSEMERRARLALDAIGLSDVSVRTTVDSLGVAHRQLVEIARALQSDSEILILDEPTATLTERETERLFKIIADIKRDGVTVVFVTHHLNEVFEICDRVTIFRNGETVVSENIAETTPENVVRHMVGRSLSDTIDLHDARPEKGETALSLNAFRVAECPHEEGVSLDLRYGEIVGIAGLVGSGRTEILRGVFGINEVLSGSIQRDGQDITIKGPADAIKAGIGFVTEDRKDEGLILSMSISANVAFPNMEKISHGGILNGSKENDLAVEGGERLQLKYGKITDAASSLSGGNQQKVVLAKWLATQPTVLLLDEPTRGVDVGAKAEIYTILRGLAESGVAILVVSSEMPELMRLCDRILVLSNHQIQGCVQRADFSEERILQLAYQQESAPREENENE</sequence>
<dbReference type="InterPro" id="IPR027417">
    <property type="entry name" value="P-loop_NTPase"/>
</dbReference>
<evidence type="ECO:0000256" key="8">
    <source>
        <dbReference type="ARBA" id="ARBA00022840"/>
    </source>
</evidence>
<dbReference type="SMART" id="SM00382">
    <property type="entry name" value="AAA"/>
    <property type="match status" value="2"/>
</dbReference>
<dbReference type="FunFam" id="3.40.50.300:FF:000127">
    <property type="entry name" value="Ribose import ATP-binding protein RbsA"/>
    <property type="match status" value="1"/>
</dbReference>
<dbReference type="InterPro" id="IPR050107">
    <property type="entry name" value="ABC_carbohydrate_import_ATPase"/>
</dbReference>
<feature type="domain" description="ABC transporter" evidence="11">
    <location>
        <begin position="257"/>
        <end position="510"/>
    </location>
</feature>
<evidence type="ECO:0000256" key="6">
    <source>
        <dbReference type="ARBA" id="ARBA00022737"/>
    </source>
</evidence>
<evidence type="ECO:0000256" key="1">
    <source>
        <dbReference type="ARBA" id="ARBA00004202"/>
    </source>
</evidence>
<keyword evidence="10" id="KW-0472">Membrane</keyword>
<evidence type="ECO:0000256" key="2">
    <source>
        <dbReference type="ARBA" id="ARBA00005417"/>
    </source>
</evidence>
<keyword evidence="13" id="KW-1185">Reference proteome</keyword>
<keyword evidence="8 12" id="KW-0067">ATP-binding</keyword>
<comment type="subcellular location">
    <subcellularLocation>
        <location evidence="1">Cell membrane</location>
        <topology evidence="1">Peripheral membrane protein</topology>
    </subcellularLocation>
</comment>
<evidence type="ECO:0000256" key="3">
    <source>
        <dbReference type="ARBA" id="ARBA00022448"/>
    </source>
</evidence>
<dbReference type="GO" id="GO:0005886">
    <property type="term" value="C:plasma membrane"/>
    <property type="evidence" value="ECO:0007669"/>
    <property type="project" value="UniProtKB-SubCell"/>
</dbReference>
<evidence type="ECO:0000256" key="7">
    <source>
        <dbReference type="ARBA" id="ARBA00022741"/>
    </source>
</evidence>
<dbReference type="EMBL" id="PKUQ01000012">
    <property type="protein sequence ID" value="PLW77947.1"/>
    <property type="molecule type" value="Genomic_DNA"/>
</dbReference>
<evidence type="ECO:0000256" key="5">
    <source>
        <dbReference type="ARBA" id="ARBA00022597"/>
    </source>
</evidence>
<keyword evidence="5" id="KW-0762">Sugar transport</keyword>
<dbReference type="SUPFAM" id="SSF52540">
    <property type="entry name" value="P-loop containing nucleoside triphosphate hydrolases"/>
    <property type="match status" value="2"/>
</dbReference>
<dbReference type="GO" id="GO:0005524">
    <property type="term" value="F:ATP binding"/>
    <property type="evidence" value="ECO:0007669"/>
    <property type="project" value="UniProtKB-KW"/>
</dbReference>
<dbReference type="Proteomes" id="UP000234881">
    <property type="component" value="Unassembled WGS sequence"/>
</dbReference>
<dbReference type="GO" id="GO:0016887">
    <property type="term" value="F:ATP hydrolysis activity"/>
    <property type="evidence" value="ECO:0007669"/>
    <property type="project" value="InterPro"/>
</dbReference>
<evidence type="ECO:0000256" key="9">
    <source>
        <dbReference type="ARBA" id="ARBA00022967"/>
    </source>
</evidence>
<gene>
    <name evidence="12" type="ORF">C0081_06650</name>
</gene>
<dbReference type="PROSITE" id="PS00211">
    <property type="entry name" value="ABC_TRANSPORTER_1"/>
    <property type="match status" value="1"/>
</dbReference>
<dbReference type="Pfam" id="PF00005">
    <property type="entry name" value="ABC_tran"/>
    <property type="match status" value="2"/>
</dbReference>
<name>A0A2N5XU14_9HYPH</name>
<dbReference type="InterPro" id="IPR003439">
    <property type="entry name" value="ABC_transporter-like_ATP-bd"/>
</dbReference>
<dbReference type="PANTHER" id="PTHR43790">
    <property type="entry name" value="CARBOHYDRATE TRANSPORT ATP-BINDING PROTEIN MG119-RELATED"/>
    <property type="match status" value="1"/>
</dbReference>
<comment type="similarity">
    <text evidence="2">Belongs to the ABC transporter superfamily.</text>
</comment>